<evidence type="ECO:0000313" key="1">
    <source>
        <dbReference type="EMBL" id="KAI1702601.1"/>
    </source>
</evidence>
<proteinExistence type="predicted"/>
<comment type="caution">
    <text evidence="1">The sequence shown here is derived from an EMBL/GenBank/DDBJ whole genome shotgun (WGS) entry which is preliminary data.</text>
</comment>
<name>A0AAD4MPJ0_9BILA</name>
<gene>
    <name evidence="1" type="ORF">DdX_15382</name>
</gene>
<sequence>MGYIISKFQSKLQSILNFTLPLKRRTTKYSIHALSLDILEEIFLFVPYECCQNSWIASSKLQIPLASKLKRLHQYQEWIQEQINLLAERIEVLKASTAEMNASIAEMNARTAELKASTEVLKVNTEQLKVNTKVLNVNTKMLNVDIENTKVNIEVLKKKCDKEFAALKPEIENCEREIVELEEANGWRSQ</sequence>
<reference evidence="1" key="1">
    <citation type="submission" date="2022-01" db="EMBL/GenBank/DDBJ databases">
        <title>Genome Sequence Resource for Two Populations of Ditylenchus destructor, the Migratory Endoparasitic Phytonematode.</title>
        <authorList>
            <person name="Zhang H."/>
            <person name="Lin R."/>
            <person name="Xie B."/>
        </authorList>
    </citation>
    <scope>NUCLEOTIDE SEQUENCE</scope>
    <source>
        <strain evidence="1">BazhouSP</strain>
    </source>
</reference>
<protein>
    <submittedName>
        <fullName evidence="1">Uncharacterized protein</fullName>
    </submittedName>
</protein>
<accession>A0AAD4MPJ0</accession>
<keyword evidence="2" id="KW-1185">Reference proteome</keyword>
<evidence type="ECO:0000313" key="2">
    <source>
        <dbReference type="Proteomes" id="UP001201812"/>
    </source>
</evidence>
<dbReference type="AlphaFoldDB" id="A0AAD4MPJ0"/>
<organism evidence="1 2">
    <name type="scientific">Ditylenchus destructor</name>
    <dbReference type="NCBI Taxonomy" id="166010"/>
    <lineage>
        <taxon>Eukaryota</taxon>
        <taxon>Metazoa</taxon>
        <taxon>Ecdysozoa</taxon>
        <taxon>Nematoda</taxon>
        <taxon>Chromadorea</taxon>
        <taxon>Rhabditida</taxon>
        <taxon>Tylenchina</taxon>
        <taxon>Tylenchomorpha</taxon>
        <taxon>Sphaerularioidea</taxon>
        <taxon>Anguinidae</taxon>
        <taxon>Anguininae</taxon>
        <taxon>Ditylenchus</taxon>
    </lineage>
</organism>
<dbReference type="EMBL" id="JAKKPZ010000096">
    <property type="protein sequence ID" value="KAI1702601.1"/>
    <property type="molecule type" value="Genomic_DNA"/>
</dbReference>
<dbReference type="Proteomes" id="UP001201812">
    <property type="component" value="Unassembled WGS sequence"/>
</dbReference>